<dbReference type="GO" id="GO:0044878">
    <property type="term" value="P:mitotic cytokinesis checkpoint signaling"/>
    <property type="evidence" value="ECO:0007669"/>
    <property type="project" value="TreeGrafter"/>
</dbReference>
<name>A0A068Y8S6_ECHMU</name>
<feature type="domain" description="FYVE-type" evidence="5">
    <location>
        <begin position="44"/>
        <end position="94"/>
    </location>
</feature>
<evidence type="ECO:0000256" key="1">
    <source>
        <dbReference type="ARBA" id="ARBA00022723"/>
    </source>
</evidence>
<organism evidence="6 7">
    <name type="scientific">Echinococcus multilocularis</name>
    <name type="common">Fox tapeworm</name>
    <dbReference type="NCBI Taxonomy" id="6211"/>
    <lineage>
        <taxon>Eukaryota</taxon>
        <taxon>Metazoa</taxon>
        <taxon>Spiralia</taxon>
        <taxon>Lophotrochozoa</taxon>
        <taxon>Platyhelminthes</taxon>
        <taxon>Cestoda</taxon>
        <taxon>Eucestoda</taxon>
        <taxon>Cyclophyllidea</taxon>
        <taxon>Taeniidae</taxon>
        <taxon>Echinococcus</taxon>
    </lineage>
</organism>
<evidence type="ECO:0000256" key="4">
    <source>
        <dbReference type="PROSITE-ProRule" id="PRU00091"/>
    </source>
</evidence>
<dbReference type="Gene3D" id="3.30.40.10">
    <property type="entry name" value="Zinc/RING finger domain, C3HC4 (zinc finger)"/>
    <property type="match status" value="1"/>
</dbReference>
<dbReference type="OMA" id="ANGPCEN"/>
<keyword evidence="2 4" id="KW-0863">Zinc-finger</keyword>
<dbReference type="Proteomes" id="UP000017246">
    <property type="component" value="Unassembled WGS sequence"/>
</dbReference>
<sequence length="276" mass="30960">MLTNRKAAPLDQCICRTYAFLETERLLKGSLLKGTLLNSLIMSCHQCAKKLSFSAQKVACPMCKFIMCKKCLAHTLPGGGVNTKVCLQCYERATSNEPANGPCENDPPINYLRRIQALKSKRLEPLSRSPPRKVDISDIAKLTQRLDSLTVEERKNLPTEAELRSRLDVLNDFLLTRNFGSKSASSTKANQDEVKNIVDQIQDEARLSALHGQLSGRNAETSTSERIYCSLCDNLANVLCPACMDQEFCKYCFQRAHKSRHMRHHEGIPISKPNKS</sequence>
<dbReference type="InterPro" id="IPR017455">
    <property type="entry name" value="Znf_FYVE-rel"/>
</dbReference>
<dbReference type="STRING" id="6211.A0A068Y8S6"/>
<dbReference type="SUPFAM" id="SSF57903">
    <property type="entry name" value="FYVE/PHD zinc finger"/>
    <property type="match status" value="1"/>
</dbReference>
<dbReference type="OrthoDB" id="6283916at2759"/>
<evidence type="ECO:0000259" key="5">
    <source>
        <dbReference type="PROSITE" id="PS50178"/>
    </source>
</evidence>
<dbReference type="PROSITE" id="PS50178">
    <property type="entry name" value="ZF_FYVE"/>
    <property type="match status" value="1"/>
</dbReference>
<reference evidence="6" key="1">
    <citation type="journal article" date="2013" name="Nature">
        <title>The genomes of four tapeworm species reveal adaptations to parasitism.</title>
        <authorList>
            <person name="Tsai I.J."/>
            <person name="Zarowiecki M."/>
            <person name="Holroyd N."/>
            <person name="Garciarrubio A."/>
            <person name="Sanchez-Flores A."/>
            <person name="Brooks K.L."/>
            <person name="Tracey A."/>
            <person name="Bobes R.J."/>
            <person name="Fragoso G."/>
            <person name="Sciutto E."/>
            <person name="Aslett M."/>
            <person name="Beasley H."/>
            <person name="Bennett H.M."/>
            <person name="Cai J."/>
            <person name="Camicia F."/>
            <person name="Clark R."/>
            <person name="Cucher M."/>
            <person name="De Silva N."/>
            <person name="Day T.A."/>
            <person name="Deplazes P."/>
            <person name="Estrada K."/>
            <person name="Fernandez C."/>
            <person name="Holland P.W."/>
            <person name="Hou J."/>
            <person name="Hu S."/>
            <person name="Huckvale T."/>
            <person name="Hung S.S."/>
            <person name="Kamenetzky L."/>
            <person name="Keane J.A."/>
            <person name="Kiss F."/>
            <person name="Koziol U."/>
            <person name="Lambert O."/>
            <person name="Liu K."/>
            <person name="Luo X."/>
            <person name="Luo Y."/>
            <person name="Macchiaroli N."/>
            <person name="Nichol S."/>
            <person name="Paps J."/>
            <person name="Parkinson J."/>
            <person name="Pouchkina-Stantcheva N."/>
            <person name="Riddiford N."/>
            <person name="Rosenzvit M."/>
            <person name="Salinas G."/>
            <person name="Wasmuth J.D."/>
            <person name="Zamanian M."/>
            <person name="Zheng Y."/>
            <person name="Cai X."/>
            <person name="Soberon X."/>
            <person name="Olson P.D."/>
            <person name="Laclette J.P."/>
            <person name="Brehm K."/>
            <person name="Berriman M."/>
            <person name="Garciarrubio A."/>
            <person name="Bobes R.J."/>
            <person name="Fragoso G."/>
            <person name="Sanchez-Flores A."/>
            <person name="Estrada K."/>
            <person name="Cevallos M.A."/>
            <person name="Morett E."/>
            <person name="Gonzalez V."/>
            <person name="Portillo T."/>
            <person name="Ochoa-Leyva A."/>
            <person name="Jose M.V."/>
            <person name="Sciutto E."/>
            <person name="Landa A."/>
            <person name="Jimenez L."/>
            <person name="Valdes V."/>
            <person name="Carrero J.C."/>
            <person name="Larralde C."/>
            <person name="Morales-Montor J."/>
            <person name="Limon-Lason J."/>
            <person name="Soberon X."/>
            <person name="Laclette J.P."/>
        </authorList>
    </citation>
    <scope>NUCLEOTIDE SEQUENCE [LARGE SCALE GENOMIC DNA]</scope>
</reference>
<accession>A0A068Y8S6</accession>
<protein>
    <submittedName>
        <fullName evidence="6">Zinc finger FYVE domain containing protein 19</fullName>
    </submittedName>
</protein>
<proteinExistence type="predicted"/>
<dbReference type="AlphaFoldDB" id="A0A068Y8S6"/>
<dbReference type="eggNOG" id="ENOG502SATU">
    <property type="taxonomic scope" value="Eukaryota"/>
</dbReference>
<gene>
    <name evidence="6" type="ORF">EmuJ_000881500</name>
</gene>
<evidence type="ECO:0000313" key="7">
    <source>
        <dbReference type="Proteomes" id="UP000017246"/>
    </source>
</evidence>
<dbReference type="GO" id="GO:0032266">
    <property type="term" value="F:phosphatidylinositol-3-phosphate binding"/>
    <property type="evidence" value="ECO:0007669"/>
    <property type="project" value="TreeGrafter"/>
</dbReference>
<dbReference type="PANTHER" id="PTHR46603:SF1">
    <property type="entry name" value="ABSCISSION_NOCUT CHECKPOINT REGULATOR"/>
    <property type="match status" value="1"/>
</dbReference>
<evidence type="ECO:0000313" key="6">
    <source>
        <dbReference type="EMBL" id="CDS41188.1"/>
    </source>
</evidence>
<dbReference type="GO" id="GO:0032154">
    <property type="term" value="C:cleavage furrow"/>
    <property type="evidence" value="ECO:0007669"/>
    <property type="project" value="TreeGrafter"/>
</dbReference>
<dbReference type="PANTHER" id="PTHR46603">
    <property type="entry name" value="ABSCISSION/NOCUT CHECKPOINT REGULATOR"/>
    <property type="match status" value="1"/>
</dbReference>
<reference evidence="6" key="2">
    <citation type="submission" date="2015-11" db="EMBL/GenBank/DDBJ databases">
        <authorList>
            <person name="Zhang Y."/>
            <person name="Guo Z."/>
        </authorList>
    </citation>
    <scope>NUCLEOTIDE SEQUENCE</scope>
</reference>
<dbReference type="GO" id="GO:0008270">
    <property type="term" value="F:zinc ion binding"/>
    <property type="evidence" value="ECO:0007669"/>
    <property type="project" value="UniProtKB-KW"/>
</dbReference>
<dbReference type="GO" id="GO:0005813">
    <property type="term" value="C:centrosome"/>
    <property type="evidence" value="ECO:0007669"/>
    <property type="project" value="TreeGrafter"/>
</dbReference>
<keyword evidence="3" id="KW-0862">Zinc</keyword>
<dbReference type="CDD" id="cd00065">
    <property type="entry name" value="FYVE_like_SF"/>
    <property type="match status" value="1"/>
</dbReference>
<keyword evidence="1" id="KW-0479">Metal-binding</keyword>
<dbReference type="InterPro" id="IPR011011">
    <property type="entry name" value="Znf_FYVE_PHD"/>
</dbReference>
<dbReference type="EMBL" id="LN902841">
    <property type="protein sequence ID" value="CDS41188.1"/>
    <property type="molecule type" value="Genomic_DNA"/>
</dbReference>
<dbReference type="GO" id="GO:0030496">
    <property type="term" value="C:midbody"/>
    <property type="evidence" value="ECO:0007669"/>
    <property type="project" value="TreeGrafter"/>
</dbReference>
<dbReference type="SUPFAM" id="SSF57845">
    <property type="entry name" value="B-box zinc-binding domain"/>
    <property type="match status" value="1"/>
</dbReference>
<keyword evidence="7" id="KW-1185">Reference proteome</keyword>
<evidence type="ECO:0000256" key="3">
    <source>
        <dbReference type="ARBA" id="ARBA00022833"/>
    </source>
</evidence>
<dbReference type="InterPro" id="IPR013083">
    <property type="entry name" value="Znf_RING/FYVE/PHD"/>
</dbReference>
<evidence type="ECO:0000256" key="2">
    <source>
        <dbReference type="ARBA" id="ARBA00022771"/>
    </source>
</evidence>
<dbReference type="GO" id="GO:0009838">
    <property type="term" value="P:abscission"/>
    <property type="evidence" value="ECO:0007669"/>
    <property type="project" value="TreeGrafter"/>
</dbReference>